<keyword evidence="2" id="KW-1185">Reference proteome</keyword>
<protein>
    <submittedName>
        <fullName evidence="1">Uncharacterized protein</fullName>
    </submittedName>
</protein>
<proteinExistence type="predicted"/>
<reference evidence="1 2" key="1">
    <citation type="submission" date="2021-06" db="EMBL/GenBank/DDBJ databases">
        <title>Caerostris darwini draft genome.</title>
        <authorList>
            <person name="Kono N."/>
            <person name="Arakawa K."/>
        </authorList>
    </citation>
    <scope>NUCLEOTIDE SEQUENCE [LARGE SCALE GENOMIC DNA]</scope>
</reference>
<name>A0AAV4WS83_9ARAC</name>
<dbReference type="EMBL" id="BPLQ01014930">
    <property type="protein sequence ID" value="GIY84408.1"/>
    <property type="molecule type" value="Genomic_DNA"/>
</dbReference>
<organism evidence="1 2">
    <name type="scientific">Caerostris darwini</name>
    <dbReference type="NCBI Taxonomy" id="1538125"/>
    <lineage>
        <taxon>Eukaryota</taxon>
        <taxon>Metazoa</taxon>
        <taxon>Ecdysozoa</taxon>
        <taxon>Arthropoda</taxon>
        <taxon>Chelicerata</taxon>
        <taxon>Arachnida</taxon>
        <taxon>Araneae</taxon>
        <taxon>Araneomorphae</taxon>
        <taxon>Entelegynae</taxon>
        <taxon>Araneoidea</taxon>
        <taxon>Araneidae</taxon>
        <taxon>Caerostris</taxon>
    </lineage>
</organism>
<evidence type="ECO:0000313" key="2">
    <source>
        <dbReference type="Proteomes" id="UP001054837"/>
    </source>
</evidence>
<dbReference type="Proteomes" id="UP001054837">
    <property type="component" value="Unassembled WGS sequence"/>
</dbReference>
<accession>A0AAV4WS83</accession>
<sequence>MTGAFQWSCTNHSVDHGFCPNRCAMGRRPRAPVPSVTTSAQHRSGPKLLTNHVRTRDRIRGRLLLFLRDFAYQVGRQRAITALVK</sequence>
<evidence type="ECO:0000313" key="1">
    <source>
        <dbReference type="EMBL" id="GIY84408.1"/>
    </source>
</evidence>
<gene>
    <name evidence="1" type="ORF">CDAR_278561</name>
</gene>
<comment type="caution">
    <text evidence="1">The sequence shown here is derived from an EMBL/GenBank/DDBJ whole genome shotgun (WGS) entry which is preliminary data.</text>
</comment>
<dbReference type="AlphaFoldDB" id="A0AAV4WS83"/>